<comment type="subcellular location">
    <subcellularLocation>
        <location evidence="1">Membrane</location>
        <topology evidence="1">Multi-pass membrane protein</topology>
    </subcellularLocation>
</comment>
<name>A0A553QJQ5_9TELE</name>
<dbReference type="Pfam" id="PF14798">
    <property type="entry name" value="Ca_hom_mod"/>
    <property type="match status" value="1"/>
</dbReference>
<dbReference type="GO" id="GO:1904669">
    <property type="term" value="P:ATP export"/>
    <property type="evidence" value="ECO:0007669"/>
    <property type="project" value="UniProtKB-ARBA"/>
</dbReference>
<dbReference type="OrthoDB" id="8740304at2759"/>
<keyword evidence="4 10" id="KW-0812">Transmembrane</keyword>
<accession>A0A553QJQ5</accession>
<dbReference type="Proteomes" id="UP000316079">
    <property type="component" value="Unassembled WGS sequence"/>
</dbReference>
<evidence type="ECO:0000256" key="4">
    <source>
        <dbReference type="ARBA" id="ARBA00022692"/>
    </source>
</evidence>
<dbReference type="PANTHER" id="PTHR32261:SF1">
    <property type="entry name" value="CALCIUM HOMEOSTASIS MODULATOR PROTEIN"/>
    <property type="match status" value="1"/>
</dbReference>
<dbReference type="AlphaFoldDB" id="A0A553QJQ5"/>
<evidence type="ECO:0000256" key="8">
    <source>
        <dbReference type="ARBA" id="ARBA00023303"/>
    </source>
</evidence>
<keyword evidence="6" id="KW-0406">Ion transport</keyword>
<dbReference type="GO" id="GO:0005886">
    <property type="term" value="C:plasma membrane"/>
    <property type="evidence" value="ECO:0007669"/>
    <property type="project" value="TreeGrafter"/>
</dbReference>
<feature type="compositionally biased region" description="Acidic residues" evidence="9">
    <location>
        <begin position="75"/>
        <end position="85"/>
    </location>
</feature>
<organism evidence="11 12">
    <name type="scientific">Danionella cerebrum</name>
    <dbReference type="NCBI Taxonomy" id="2873325"/>
    <lineage>
        <taxon>Eukaryota</taxon>
        <taxon>Metazoa</taxon>
        <taxon>Chordata</taxon>
        <taxon>Craniata</taxon>
        <taxon>Vertebrata</taxon>
        <taxon>Euteleostomi</taxon>
        <taxon>Actinopterygii</taxon>
        <taxon>Neopterygii</taxon>
        <taxon>Teleostei</taxon>
        <taxon>Ostariophysi</taxon>
        <taxon>Cypriniformes</taxon>
        <taxon>Danionidae</taxon>
        <taxon>Danioninae</taxon>
        <taxon>Danionella</taxon>
    </lineage>
</organism>
<comment type="caution">
    <text evidence="11">The sequence shown here is derived from an EMBL/GenBank/DDBJ whole genome shotgun (WGS) entry which is preliminary data.</text>
</comment>
<keyword evidence="12" id="KW-1185">Reference proteome</keyword>
<dbReference type="PANTHER" id="PTHR32261">
    <property type="entry name" value="CALCIUM HOMEOSTASIS MODULATOR PROTEIN"/>
    <property type="match status" value="1"/>
</dbReference>
<evidence type="ECO:0000256" key="3">
    <source>
        <dbReference type="ARBA" id="ARBA00022448"/>
    </source>
</evidence>
<evidence type="ECO:0000256" key="1">
    <source>
        <dbReference type="ARBA" id="ARBA00004141"/>
    </source>
</evidence>
<evidence type="ECO:0000256" key="6">
    <source>
        <dbReference type="ARBA" id="ARBA00023065"/>
    </source>
</evidence>
<feature type="region of interest" description="Disordered" evidence="9">
    <location>
        <begin position="72"/>
        <end position="95"/>
    </location>
</feature>
<feature type="transmembrane region" description="Helical" evidence="10">
    <location>
        <begin position="279"/>
        <end position="299"/>
    </location>
</feature>
<dbReference type="EMBL" id="SRMA01025875">
    <property type="protein sequence ID" value="TRY90164.1"/>
    <property type="molecule type" value="Genomic_DNA"/>
</dbReference>
<gene>
    <name evidence="11" type="ORF">DNTS_033351</name>
</gene>
<comment type="similarity">
    <text evidence="2">Belongs to the CALHM family.</text>
</comment>
<evidence type="ECO:0000256" key="7">
    <source>
        <dbReference type="ARBA" id="ARBA00023136"/>
    </source>
</evidence>
<dbReference type="InterPro" id="IPR029569">
    <property type="entry name" value="CALHM"/>
</dbReference>
<sequence>MSSRASIPVYDIIILLLVEKDGTQLRRRRLQMKMIRGWRRSRSARGRREQRVTRRASAAWRTRRRMLMLELRDAGDEEEAEDEGDGPSGRPSSWRTFSCQRARSRVLMPRAQRLHAAHAQTGAVSMGSRQQWLSRLKNELSNSPLVSNVAFGFILMGLEKLVELEFECPCDPAWNGLFSSAFFIIPGVMAFALMMIVQGCRCQLWCRRSVSLSSFVPAVVWLILLFLDGQYFACAMTDWHGRFVIVDKAAPQKWCEPIHEESVSPQELMLRSQRLFVESQVIGIVLLIFICFGLVVYVVRESCQQETETPDMNLAEMSPYSSS</sequence>
<reference evidence="11 12" key="1">
    <citation type="journal article" date="2019" name="Sci. Data">
        <title>Hybrid genome assembly and annotation of Danionella translucida.</title>
        <authorList>
            <person name="Kadobianskyi M."/>
            <person name="Schulze L."/>
            <person name="Schuelke M."/>
            <person name="Judkewitz B."/>
        </authorList>
    </citation>
    <scope>NUCLEOTIDE SEQUENCE [LARGE SCALE GENOMIC DNA]</scope>
    <source>
        <strain evidence="11 12">Bolton</strain>
    </source>
</reference>
<proteinExistence type="inferred from homology"/>
<evidence type="ECO:0000313" key="11">
    <source>
        <dbReference type="EMBL" id="TRY90164.1"/>
    </source>
</evidence>
<keyword evidence="7 10" id="KW-0472">Membrane</keyword>
<feature type="transmembrane region" description="Helical" evidence="10">
    <location>
        <begin position="178"/>
        <end position="197"/>
    </location>
</feature>
<evidence type="ECO:0000256" key="2">
    <source>
        <dbReference type="ARBA" id="ARBA00008497"/>
    </source>
</evidence>
<evidence type="ECO:0000256" key="9">
    <source>
        <dbReference type="SAM" id="MobiDB-lite"/>
    </source>
</evidence>
<keyword evidence="8" id="KW-0407">Ion channel</keyword>
<evidence type="ECO:0000313" key="12">
    <source>
        <dbReference type="Proteomes" id="UP000316079"/>
    </source>
</evidence>
<protein>
    <submittedName>
        <fullName evidence="11">Uncharacterized protein</fullName>
    </submittedName>
</protein>
<keyword evidence="5 10" id="KW-1133">Transmembrane helix</keyword>
<evidence type="ECO:0000256" key="10">
    <source>
        <dbReference type="SAM" id="Phobius"/>
    </source>
</evidence>
<feature type="transmembrane region" description="Helical" evidence="10">
    <location>
        <begin position="209"/>
        <end position="227"/>
    </location>
</feature>
<dbReference type="GO" id="GO:0005261">
    <property type="term" value="F:monoatomic cation channel activity"/>
    <property type="evidence" value="ECO:0007669"/>
    <property type="project" value="TreeGrafter"/>
</dbReference>
<keyword evidence="3" id="KW-0813">Transport</keyword>
<evidence type="ECO:0000256" key="5">
    <source>
        <dbReference type="ARBA" id="ARBA00022989"/>
    </source>
</evidence>